<comment type="caution">
    <text evidence="5">The sequence shown here is derived from an EMBL/GenBank/DDBJ whole genome shotgun (WGS) entry which is preliminary data.</text>
</comment>
<dbReference type="AlphaFoldDB" id="A0A9Q0SAN5"/>
<keyword evidence="3 4" id="KW-0472">Membrane</keyword>
<proteinExistence type="predicted"/>
<accession>A0A9Q0SAN5</accession>
<keyword evidence="6" id="KW-1185">Reference proteome</keyword>
<name>A0A9Q0SAN5_9DIPT</name>
<evidence type="ECO:0000313" key="5">
    <source>
        <dbReference type="EMBL" id="KAJ6650180.1"/>
    </source>
</evidence>
<evidence type="ECO:0000256" key="2">
    <source>
        <dbReference type="ARBA" id="ARBA00022989"/>
    </source>
</evidence>
<evidence type="ECO:0000256" key="4">
    <source>
        <dbReference type="SAM" id="Phobius"/>
    </source>
</evidence>
<gene>
    <name evidence="5" type="primary">CFTR</name>
    <name evidence="5" type="ORF">Bhyg_05425</name>
</gene>
<dbReference type="EMBL" id="WJQU01000001">
    <property type="protein sequence ID" value="KAJ6650180.1"/>
    <property type="molecule type" value="Genomic_DNA"/>
</dbReference>
<dbReference type="Gene3D" id="1.20.1560.10">
    <property type="entry name" value="ABC transporter type 1, transmembrane domain"/>
    <property type="match status" value="1"/>
</dbReference>
<sequence>MLKGLQRSTIHANSIFFKYQNRTAGKAIKLSEDIEIAGECVVNGQMNNKVDQVTPIPINNDVTYCKKQNCQGNLDFHRQKISRIWTDECKKCDRPSLKYAVAKLFWKELTVMAVICFVNDVVICLTLPFLLGNLLNYYRKDGNMTHEDAVKYGIAIVAISVLLGLIQVHYYFNGRHYGMNIRTAICSLIYGKVTKEILLKFEVPGEP</sequence>
<feature type="transmembrane region" description="Helical" evidence="4">
    <location>
        <begin position="152"/>
        <end position="172"/>
    </location>
</feature>
<dbReference type="SUPFAM" id="SSF90123">
    <property type="entry name" value="ABC transporter transmembrane region"/>
    <property type="match status" value="1"/>
</dbReference>
<evidence type="ECO:0000256" key="1">
    <source>
        <dbReference type="ARBA" id="ARBA00022692"/>
    </source>
</evidence>
<organism evidence="5 6">
    <name type="scientific">Pseudolycoriella hygida</name>
    <dbReference type="NCBI Taxonomy" id="35572"/>
    <lineage>
        <taxon>Eukaryota</taxon>
        <taxon>Metazoa</taxon>
        <taxon>Ecdysozoa</taxon>
        <taxon>Arthropoda</taxon>
        <taxon>Hexapoda</taxon>
        <taxon>Insecta</taxon>
        <taxon>Pterygota</taxon>
        <taxon>Neoptera</taxon>
        <taxon>Endopterygota</taxon>
        <taxon>Diptera</taxon>
        <taxon>Nematocera</taxon>
        <taxon>Sciaroidea</taxon>
        <taxon>Sciaridae</taxon>
        <taxon>Pseudolycoriella</taxon>
    </lineage>
</organism>
<dbReference type="GO" id="GO:0005524">
    <property type="term" value="F:ATP binding"/>
    <property type="evidence" value="ECO:0007669"/>
    <property type="project" value="InterPro"/>
</dbReference>
<feature type="transmembrane region" description="Helical" evidence="4">
    <location>
        <begin position="109"/>
        <end position="132"/>
    </location>
</feature>
<dbReference type="Proteomes" id="UP001151699">
    <property type="component" value="Chromosome A"/>
</dbReference>
<evidence type="ECO:0000313" key="6">
    <source>
        <dbReference type="Proteomes" id="UP001151699"/>
    </source>
</evidence>
<dbReference type="InterPro" id="IPR036640">
    <property type="entry name" value="ABC1_TM_sf"/>
</dbReference>
<protein>
    <submittedName>
        <fullName evidence="5">Cystic fibrosis transmembrane conductance regulator</fullName>
    </submittedName>
</protein>
<dbReference type="GO" id="GO:0016020">
    <property type="term" value="C:membrane"/>
    <property type="evidence" value="ECO:0007669"/>
    <property type="project" value="InterPro"/>
</dbReference>
<keyword evidence="2 4" id="KW-1133">Transmembrane helix</keyword>
<evidence type="ECO:0000256" key="3">
    <source>
        <dbReference type="ARBA" id="ARBA00023136"/>
    </source>
</evidence>
<reference evidence="5" key="1">
    <citation type="submission" date="2022-07" db="EMBL/GenBank/DDBJ databases">
        <authorList>
            <person name="Trinca V."/>
            <person name="Uliana J.V.C."/>
            <person name="Torres T.T."/>
            <person name="Ward R.J."/>
            <person name="Monesi N."/>
        </authorList>
    </citation>
    <scope>NUCLEOTIDE SEQUENCE</scope>
    <source>
        <strain evidence="5">HSMRA1968</strain>
        <tissue evidence="5">Whole embryos</tissue>
    </source>
</reference>
<keyword evidence="1 4" id="KW-0812">Transmembrane</keyword>